<reference evidence="2" key="2">
    <citation type="submission" date="2021-04" db="EMBL/GenBank/DDBJ databases">
        <authorList>
            <person name="Gilroy R."/>
        </authorList>
    </citation>
    <scope>NUCLEOTIDE SEQUENCE</scope>
    <source>
        <strain evidence="2">ChiSjej1B19-5720</strain>
    </source>
</reference>
<accession>A0A9D2LVA7</accession>
<name>A0A9D2LVA7_9FIRM</name>
<proteinExistence type="predicted"/>
<dbReference type="InterPro" id="IPR046240">
    <property type="entry name" value="DUF6273"/>
</dbReference>
<dbReference type="Pfam" id="PF19789">
    <property type="entry name" value="DUF6273"/>
    <property type="match status" value="1"/>
</dbReference>
<evidence type="ECO:0000313" key="3">
    <source>
        <dbReference type="Proteomes" id="UP000823842"/>
    </source>
</evidence>
<feature type="domain" description="DUF6273" evidence="1">
    <location>
        <begin position="237"/>
        <end position="315"/>
    </location>
</feature>
<reference evidence="2" key="1">
    <citation type="journal article" date="2021" name="PeerJ">
        <title>Extensive microbial diversity within the chicken gut microbiome revealed by metagenomics and culture.</title>
        <authorList>
            <person name="Gilroy R."/>
            <person name="Ravi A."/>
            <person name="Getino M."/>
            <person name="Pursley I."/>
            <person name="Horton D.L."/>
            <person name="Alikhan N.F."/>
            <person name="Baker D."/>
            <person name="Gharbi K."/>
            <person name="Hall N."/>
            <person name="Watson M."/>
            <person name="Adriaenssens E.M."/>
            <person name="Foster-Nyarko E."/>
            <person name="Jarju S."/>
            <person name="Secka A."/>
            <person name="Antonio M."/>
            <person name="Oren A."/>
            <person name="Chaudhuri R.R."/>
            <person name="La Ragione R."/>
            <person name="Hildebrand F."/>
            <person name="Pallen M.J."/>
        </authorList>
    </citation>
    <scope>NUCLEOTIDE SEQUENCE</scope>
    <source>
        <strain evidence="2">ChiSjej1B19-5720</strain>
    </source>
</reference>
<sequence>MPVITRGSGLGTGGGSGKGYPTADVSGIQILPGVLSAKLKWTDPDDTVVDNAVLSEWQSTIIVRKEGAVPDNIKDGTMVIECNEKNKYKDTWYEDKGLVEGKTYYYRFFTTSTSGVIGDGSPTVKIIAVAVSTTLSENGWDVISSVAQAGTAQNYWSVGDEIDVELTGTYAQKITLRIAGFKHDDLSDGSGKAAITFICKYPMQEELTMDSPSSGYPYHYGNTKMHKDTMNEIKACLPMDLQSAIKIITKKCEQVEMGLQNVQCELFLLSCYEILGKSPYSKDGERYPVFTTDSTVSNVYSGEWWTRTPYSSNKYVCITGASYTYRDSSEKRKVVFGFCL</sequence>
<evidence type="ECO:0000313" key="2">
    <source>
        <dbReference type="EMBL" id="HJB29741.1"/>
    </source>
</evidence>
<organism evidence="2 3">
    <name type="scientific">Candidatus Blautia faecavium</name>
    <dbReference type="NCBI Taxonomy" id="2838487"/>
    <lineage>
        <taxon>Bacteria</taxon>
        <taxon>Bacillati</taxon>
        <taxon>Bacillota</taxon>
        <taxon>Clostridia</taxon>
        <taxon>Lachnospirales</taxon>
        <taxon>Lachnospiraceae</taxon>
        <taxon>Blautia</taxon>
    </lineage>
</organism>
<comment type="caution">
    <text evidence="2">The sequence shown here is derived from an EMBL/GenBank/DDBJ whole genome shotgun (WGS) entry which is preliminary data.</text>
</comment>
<protein>
    <recommendedName>
        <fullName evidence="1">DUF6273 domain-containing protein</fullName>
    </recommendedName>
</protein>
<dbReference type="Proteomes" id="UP000823842">
    <property type="component" value="Unassembled WGS sequence"/>
</dbReference>
<dbReference type="EMBL" id="DWYZ01000247">
    <property type="protein sequence ID" value="HJB29741.1"/>
    <property type="molecule type" value="Genomic_DNA"/>
</dbReference>
<dbReference type="AlphaFoldDB" id="A0A9D2LVA7"/>
<gene>
    <name evidence="2" type="ORF">IAA06_13260</name>
</gene>
<evidence type="ECO:0000259" key="1">
    <source>
        <dbReference type="Pfam" id="PF19789"/>
    </source>
</evidence>